<dbReference type="PRINTS" id="PR00169">
    <property type="entry name" value="KCHANNEL"/>
</dbReference>
<evidence type="ECO:0000256" key="9">
    <source>
        <dbReference type="ARBA" id="ARBA00023065"/>
    </source>
</evidence>
<evidence type="ECO:0000259" key="14">
    <source>
        <dbReference type="Pfam" id="PF00520"/>
    </source>
</evidence>
<feature type="transmembrane region" description="Helical" evidence="13">
    <location>
        <begin position="181"/>
        <end position="202"/>
    </location>
</feature>
<feature type="transmembrane region" description="Helical" evidence="13">
    <location>
        <begin position="255"/>
        <end position="276"/>
    </location>
</feature>
<evidence type="ECO:0000256" key="3">
    <source>
        <dbReference type="ARBA" id="ARBA00022538"/>
    </source>
</evidence>
<gene>
    <name evidence="15" type="ORF">Glove_714g20</name>
</gene>
<dbReference type="PANTHER" id="PTHR11537:SF254">
    <property type="entry name" value="POTASSIUM VOLTAGE-GATED CHANNEL PROTEIN SHAB"/>
    <property type="match status" value="1"/>
</dbReference>
<comment type="subcellular location">
    <subcellularLocation>
        <location evidence="1">Membrane</location>
        <topology evidence="1">Multi-pass membrane protein</topology>
    </subcellularLocation>
</comment>
<evidence type="ECO:0000256" key="7">
    <source>
        <dbReference type="ARBA" id="ARBA00022958"/>
    </source>
</evidence>
<proteinExistence type="predicted"/>
<evidence type="ECO:0000256" key="1">
    <source>
        <dbReference type="ARBA" id="ARBA00004141"/>
    </source>
</evidence>
<dbReference type="Gene3D" id="1.10.287.70">
    <property type="match status" value="1"/>
</dbReference>
<keyword evidence="6" id="KW-0851">Voltage-gated channel</keyword>
<feature type="region of interest" description="Disordered" evidence="12">
    <location>
        <begin position="471"/>
        <end position="494"/>
    </location>
</feature>
<evidence type="ECO:0000256" key="13">
    <source>
        <dbReference type="SAM" id="Phobius"/>
    </source>
</evidence>
<dbReference type="Pfam" id="PF00520">
    <property type="entry name" value="Ion_trans"/>
    <property type="match status" value="1"/>
</dbReference>
<keyword evidence="7" id="KW-0630">Potassium</keyword>
<keyword evidence="3" id="KW-0633">Potassium transport</keyword>
<feature type="transmembrane region" description="Helical" evidence="13">
    <location>
        <begin position="117"/>
        <end position="138"/>
    </location>
</feature>
<feature type="compositionally biased region" description="Low complexity" evidence="12">
    <location>
        <begin position="471"/>
        <end position="480"/>
    </location>
</feature>
<feature type="region of interest" description="Disordered" evidence="12">
    <location>
        <begin position="1"/>
        <end position="20"/>
    </location>
</feature>
<keyword evidence="16" id="KW-1185">Reference proteome</keyword>
<dbReference type="InterPro" id="IPR005821">
    <property type="entry name" value="Ion_trans_dom"/>
</dbReference>
<keyword evidence="10 13" id="KW-0472">Membrane</keyword>
<keyword evidence="5" id="KW-0631">Potassium channel</keyword>
<feature type="transmembrane region" description="Helical" evidence="13">
    <location>
        <begin position="329"/>
        <end position="348"/>
    </location>
</feature>
<keyword evidence="2" id="KW-0813">Transport</keyword>
<dbReference type="InterPro" id="IPR027359">
    <property type="entry name" value="Volt_channel_dom_sf"/>
</dbReference>
<reference evidence="15 16" key="1">
    <citation type="submission" date="2018-08" db="EMBL/GenBank/DDBJ databases">
        <title>Genome and evolution of the arbuscular mycorrhizal fungus Diversispora epigaea (formerly Glomus versiforme) and its bacterial endosymbionts.</title>
        <authorList>
            <person name="Sun X."/>
            <person name="Fei Z."/>
            <person name="Harrison M."/>
        </authorList>
    </citation>
    <scope>NUCLEOTIDE SEQUENCE [LARGE SCALE GENOMIC DNA]</scope>
    <source>
        <strain evidence="15 16">IT104</strain>
    </source>
</reference>
<feature type="domain" description="Ion transport" evidence="14">
    <location>
        <begin position="119"/>
        <end position="353"/>
    </location>
</feature>
<dbReference type="GO" id="GO:0001508">
    <property type="term" value="P:action potential"/>
    <property type="evidence" value="ECO:0007669"/>
    <property type="project" value="TreeGrafter"/>
</dbReference>
<feature type="transmembrane region" description="Helical" evidence="13">
    <location>
        <begin position="296"/>
        <end position="317"/>
    </location>
</feature>
<evidence type="ECO:0000313" key="15">
    <source>
        <dbReference type="EMBL" id="RHZ44663.1"/>
    </source>
</evidence>
<feature type="transmembrane region" description="Helical" evidence="13">
    <location>
        <begin position="150"/>
        <end position="169"/>
    </location>
</feature>
<evidence type="ECO:0000256" key="11">
    <source>
        <dbReference type="ARBA" id="ARBA00023303"/>
    </source>
</evidence>
<protein>
    <recommendedName>
        <fullName evidence="14">Ion transport domain-containing protein</fullName>
    </recommendedName>
</protein>
<dbReference type="Gene3D" id="1.20.120.350">
    <property type="entry name" value="Voltage-gated potassium channels. Chain C"/>
    <property type="match status" value="1"/>
</dbReference>
<keyword evidence="11" id="KW-0407">Ion channel</keyword>
<dbReference type="FunFam" id="1.10.287.70:FF:000097">
    <property type="entry name" value="Potassium voltage-gated channel subfamily G member 3"/>
    <property type="match status" value="1"/>
</dbReference>
<dbReference type="AlphaFoldDB" id="A0A397G6Z3"/>
<name>A0A397G6Z3_9GLOM</name>
<keyword evidence="9" id="KW-0406">Ion transport</keyword>
<evidence type="ECO:0000256" key="6">
    <source>
        <dbReference type="ARBA" id="ARBA00022882"/>
    </source>
</evidence>
<accession>A0A397G6Z3</accession>
<dbReference type="Proteomes" id="UP000266861">
    <property type="component" value="Unassembled WGS sequence"/>
</dbReference>
<evidence type="ECO:0000256" key="2">
    <source>
        <dbReference type="ARBA" id="ARBA00022448"/>
    </source>
</evidence>
<dbReference type="GO" id="GO:0008076">
    <property type="term" value="C:voltage-gated potassium channel complex"/>
    <property type="evidence" value="ECO:0007669"/>
    <property type="project" value="InterPro"/>
</dbReference>
<organism evidence="15 16">
    <name type="scientific">Diversispora epigaea</name>
    <dbReference type="NCBI Taxonomy" id="1348612"/>
    <lineage>
        <taxon>Eukaryota</taxon>
        <taxon>Fungi</taxon>
        <taxon>Fungi incertae sedis</taxon>
        <taxon>Mucoromycota</taxon>
        <taxon>Glomeromycotina</taxon>
        <taxon>Glomeromycetes</taxon>
        <taxon>Diversisporales</taxon>
        <taxon>Diversisporaceae</taxon>
        <taxon>Diversispora</taxon>
    </lineage>
</organism>
<dbReference type="OrthoDB" id="415460at2759"/>
<evidence type="ECO:0000256" key="5">
    <source>
        <dbReference type="ARBA" id="ARBA00022826"/>
    </source>
</evidence>
<evidence type="ECO:0000256" key="12">
    <source>
        <dbReference type="SAM" id="MobiDB-lite"/>
    </source>
</evidence>
<keyword evidence="4 13" id="KW-0812">Transmembrane</keyword>
<keyword evidence="8 13" id="KW-1133">Transmembrane helix</keyword>
<dbReference type="STRING" id="1348612.A0A397G6Z3"/>
<evidence type="ECO:0000256" key="8">
    <source>
        <dbReference type="ARBA" id="ARBA00022989"/>
    </source>
</evidence>
<evidence type="ECO:0000256" key="4">
    <source>
        <dbReference type="ARBA" id="ARBA00022692"/>
    </source>
</evidence>
<evidence type="ECO:0000313" key="16">
    <source>
        <dbReference type="Proteomes" id="UP000266861"/>
    </source>
</evidence>
<sequence length="494" mass="55241">MTKTGHFTRLLSSDSESSFSQTPAIPLQAIITSPDPIINVNPNTPNIASNVDVFAPVSPITVGMDEEWPLTEIPQELREPEDDYNSTAANNTEANSMRTDWKRELFLLLEDPSSSHAAFFVNVFVSFSIVLSAVLTTVETIPTFRSTSSSVWFDFETTIVAIFTVEYVLRLIAHSDSLKQLWRFVKAPLAMIDFIAITPYYIELMFHHDTTYDFRFTILRLFRLFRVFKAFKYSSTIIMTIEVMIVAVKRSMDALGALFFFMVTSVVLFSTLLYFAERGTWDQDKQIFVDSKGFPSAFDSIPSAFWFVMVTITTTGYGDMVPTTFVGKLIAFPAMMCGILLIALPSIIVGRNFTLVWEAMRQFRRANPSTTRVQNNSECASEEEGPDLRASFESAHSYASHVPPRGYSSMSDELVANQDAMLEQVRNLIKISHQNQAALERILVTLEQNGIKYNPTATPPSISKSNISTSNISTSDNNGNFPITVPEKSASSGT</sequence>
<dbReference type="GO" id="GO:0005249">
    <property type="term" value="F:voltage-gated potassium channel activity"/>
    <property type="evidence" value="ECO:0007669"/>
    <property type="project" value="InterPro"/>
</dbReference>
<dbReference type="SUPFAM" id="SSF81324">
    <property type="entry name" value="Voltage-gated potassium channels"/>
    <property type="match status" value="1"/>
</dbReference>
<comment type="caution">
    <text evidence="15">The sequence shown here is derived from an EMBL/GenBank/DDBJ whole genome shotgun (WGS) entry which is preliminary data.</text>
</comment>
<dbReference type="EMBL" id="PQFF01000567">
    <property type="protein sequence ID" value="RHZ44663.1"/>
    <property type="molecule type" value="Genomic_DNA"/>
</dbReference>
<evidence type="ECO:0000256" key="10">
    <source>
        <dbReference type="ARBA" id="ARBA00023136"/>
    </source>
</evidence>
<dbReference type="InterPro" id="IPR028325">
    <property type="entry name" value="VG_K_chnl"/>
</dbReference>
<dbReference type="PANTHER" id="PTHR11537">
    <property type="entry name" value="VOLTAGE-GATED POTASSIUM CHANNEL"/>
    <property type="match status" value="1"/>
</dbReference>